<reference evidence="1 2" key="1">
    <citation type="submission" date="2014-04" db="EMBL/GenBank/DDBJ databases">
        <title>Comparative genomics and transcriptomics to identify genetic mechanisms underlying the emergence of carbapenem resistant Acinetobacter baumannii (CRAb).</title>
        <authorList>
            <person name="Harris A.D."/>
            <person name="Johnson K.J."/>
            <person name="George J."/>
            <person name="Nadendla S."/>
            <person name="Daugherty S.C."/>
            <person name="Parankush S."/>
            <person name="Sadzewicz L."/>
            <person name="Tallon L."/>
            <person name="Sengamalay N."/>
            <person name="Hazen T.H."/>
            <person name="Rasko D.A."/>
        </authorList>
    </citation>
    <scope>NUCLEOTIDE SEQUENCE [LARGE SCALE GENOMIC DNA]</scope>
    <source>
        <strain evidence="1 2">1499986</strain>
    </source>
</reference>
<dbReference type="AlphaFoldDB" id="A0A836M097"/>
<organism evidence="1 2">
    <name type="scientific">Acinetobacter baumannii 1499986</name>
    <dbReference type="NCBI Taxonomy" id="1310673"/>
    <lineage>
        <taxon>Bacteria</taxon>
        <taxon>Pseudomonadati</taxon>
        <taxon>Pseudomonadota</taxon>
        <taxon>Gammaproteobacteria</taxon>
        <taxon>Moraxellales</taxon>
        <taxon>Moraxellaceae</taxon>
        <taxon>Acinetobacter</taxon>
        <taxon>Acinetobacter calcoaceticus/baumannii complex</taxon>
    </lineage>
</organism>
<dbReference type="EMBL" id="JMOA01000039">
    <property type="protein sequence ID" value="KCY00692.1"/>
    <property type="molecule type" value="Genomic_DNA"/>
</dbReference>
<comment type="caution">
    <text evidence="1">The sequence shown here is derived from an EMBL/GenBank/DDBJ whole genome shotgun (WGS) entry which is preliminary data.</text>
</comment>
<proteinExistence type="predicted"/>
<accession>A0A836M097</accession>
<evidence type="ECO:0000313" key="2">
    <source>
        <dbReference type="Proteomes" id="UP000027309"/>
    </source>
</evidence>
<sequence>MLSIHLIPSYFHHQLQLWFLHPVLNFQGALQRLPMHVISLV</sequence>
<protein>
    <submittedName>
        <fullName evidence="1">Uncharacterized protein</fullName>
    </submittedName>
</protein>
<gene>
    <name evidence="1" type="ORF">J572_2800</name>
</gene>
<evidence type="ECO:0000313" key="1">
    <source>
        <dbReference type="EMBL" id="KCY00692.1"/>
    </source>
</evidence>
<dbReference type="Proteomes" id="UP000027309">
    <property type="component" value="Unassembled WGS sequence"/>
</dbReference>
<name>A0A836M097_ACIBA</name>